<gene>
    <name evidence="1" type="ORF">LSALG_LOCUS23314</name>
</gene>
<dbReference type="PANTHER" id="PTHR32387">
    <property type="entry name" value="WU:FJ29H11"/>
    <property type="match status" value="1"/>
</dbReference>
<evidence type="ECO:0000313" key="1">
    <source>
        <dbReference type="EMBL" id="CAI9283735.1"/>
    </source>
</evidence>
<accession>A0AA36E710</accession>
<organism evidence="1 2">
    <name type="scientific">Lactuca saligna</name>
    <name type="common">Willowleaf lettuce</name>
    <dbReference type="NCBI Taxonomy" id="75948"/>
    <lineage>
        <taxon>Eukaryota</taxon>
        <taxon>Viridiplantae</taxon>
        <taxon>Streptophyta</taxon>
        <taxon>Embryophyta</taxon>
        <taxon>Tracheophyta</taxon>
        <taxon>Spermatophyta</taxon>
        <taxon>Magnoliopsida</taxon>
        <taxon>eudicotyledons</taxon>
        <taxon>Gunneridae</taxon>
        <taxon>Pentapetalae</taxon>
        <taxon>asterids</taxon>
        <taxon>campanulids</taxon>
        <taxon>Asterales</taxon>
        <taxon>Asteraceae</taxon>
        <taxon>Cichorioideae</taxon>
        <taxon>Cichorieae</taxon>
        <taxon>Lactucinae</taxon>
        <taxon>Lactuca</taxon>
    </lineage>
</organism>
<proteinExistence type="predicted"/>
<sequence>MCAKNEGGRCSIFIDEGFYGSRIVSYKDELNALGVANDNNKECQLLASYLKCHSNIETISRIYNFLSTYKWVPVDEDVLENCKYENTILDFFAETFDVKVHPSVEDYCKLWKSWESSEGCQITHKECCAFWEFVVRNWTPGMEDTFKNNLSKLLVLDPASNVIFLFDKCDVFIGDDLFLTNLFIKTFSRPIFVWFPQPSQKTLTRTKLVEIYTRLGVRTLSESVKKNTSDVDHDAFKPVDSKEKINKRGLFKLILAYLVDPNLKIELDKRHEAVSSVLAIEAFETPEKMSKMERASGHKNVIEYASHFAEEIAEGVLWDNEELVPDLCKLIRLGFLLEFDEEAVEFLMKIKNLQIFLEDHDYLTSTFSS</sequence>
<dbReference type="PANTHER" id="PTHR32387:SF3">
    <property type="entry name" value="ATP_DNA BINDING PROTEIN"/>
    <property type="match status" value="1"/>
</dbReference>
<protein>
    <submittedName>
        <fullName evidence="1">Uncharacterized protein</fullName>
    </submittedName>
</protein>
<evidence type="ECO:0000313" key="2">
    <source>
        <dbReference type="Proteomes" id="UP001177003"/>
    </source>
</evidence>
<keyword evidence="2" id="KW-1185">Reference proteome</keyword>
<dbReference type="EMBL" id="OX465081">
    <property type="protein sequence ID" value="CAI9283735.1"/>
    <property type="molecule type" value="Genomic_DNA"/>
</dbReference>
<reference evidence="1" key="1">
    <citation type="submission" date="2023-04" db="EMBL/GenBank/DDBJ databases">
        <authorList>
            <person name="Vijverberg K."/>
            <person name="Xiong W."/>
            <person name="Schranz E."/>
        </authorList>
    </citation>
    <scope>NUCLEOTIDE SEQUENCE</scope>
</reference>
<name>A0AA36E710_LACSI</name>
<dbReference type="Proteomes" id="UP001177003">
    <property type="component" value="Chromosome 5"/>
</dbReference>
<dbReference type="InterPro" id="IPR052957">
    <property type="entry name" value="Auxin_embryo_med"/>
</dbReference>
<dbReference type="AlphaFoldDB" id="A0AA36E710"/>